<feature type="region of interest" description="Disordered" evidence="1">
    <location>
        <begin position="79"/>
        <end position="98"/>
    </location>
</feature>
<feature type="compositionally biased region" description="Polar residues" evidence="1">
    <location>
        <begin position="540"/>
        <end position="553"/>
    </location>
</feature>
<accession>E9ARS7</accession>
<dbReference type="Proteomes" id="UP000007259">
    <property type="component" value="Chromosome 18"/>
</dbReference>
<dbReference type="PANTHER" id="PTHR44272:SF3">
    <property type="entry name" value="J DOMAIN-CONTAINING PROTEIN"/>
    <property type="match status" value="1"/>
</dbReference>
<feature type="region of interest" description="Disordered" evidence="1">
    <location>
        <begin position="392"/>
        <end position="482"/>
    </location>
</feature>
<dbReference type="Gene3D" id="1.10.287.110">
    <property type="entry name" value="DnaJ domain"/>
    <property type="match status" value="1"/>
</dbReference>
<feature type="compositionally biased region" description="Polar residues" evidence="1">
    <location>
        <begin position="1022"/>
        <end position="1031"/>
    </location>
</feature>
<dbReference type="OMA" id="STRNTHT"/>
<dbReference type="InterPro" id="IPR001623">
    <property type="entry name" value="DnaJ_domain"/>
</dbReference>
<dbReference type="AlphaFoldDB" id="E9ARS7"/>
<dbReference type="Pfam" id="PF00226">
    <property type="entry name" value="DnaJ"/>
    <property type="match status" value="1"/>
</dbReference>
<reference evidence="3 4" key="1">
    <citation type="journal article" date="2011" name="Genome Res.">
        <title>Chromosome and gene copy number variation allow major structural change between species and strains of Leishmania.</title>
        <authorList>
            <person name="Rogers M.B."/>
            <person name="Hilley J.D."/>
            <person name="Dickens N.J."/>
            <person name="Wilkes J."/>
            <person name="Bates P.A."/>
            <person name="Depledge D.P."/>
            <person name="Harris D."/>
            <person name="Her Y."/>
            <person name="Herzyk P."/>
            <person name="Imamura H."/>
            <person name="Otto T.D."/>
            <person name="Sanders M."/>
            <person name="Seeger K."/>
            <person name="Dujardin J.C."/>
            <person name="Berriman M."/>
            <person name="Smith D.F."/>
            <person name="Hertz-Fowler C."/>
            <person name="Mottram J.C."/>
        </authorList>
    </citation>
    <scope>NUCLEOTIDE SEQUENCE [LARGE SCALE GENOMIC DNA]</scope>
    <source>
        <strain evidence="3 4">MHOM/GT/2001/U1103</strain>
    </source>
</reference>
<dbReference type="KEGG" id="lmi:LMXM_18_1430"/>
<dbReference type="SMART" id="SM00271">
    <property type="entry name" value="DnaJ"/>
    <property type="match status" value="1"/>
</dbReference>
<dbReference type="GeneID" id="13447714"/>
<feature type="compositionally biased region" description="Polar residues" evidence="1">
    <location>
        <begin position="115"/>
        <end position="140"/>
    </location>
</feature>
<dbReference type="PROSITE" id="PS50076">
    <property type="entry name" value="DNAJ_2"/>
    <property type="match status" value="1"/>
</dbReference>
<gene>
    <name evidence="3" type="ORF">LMXM_18_1430</name>
</gene>
<feature type="region of interest" description="Disordered" evidence="1">
    <location>
        <begin position="113"/>
        <end position="171"/>
    </location>
</feature>
<keyword evidence="4" id="KW-1185">Reference proteome</keyword>
<dbReference type="PhylomeDB" id="E9ARS7"/>
<evidence type="ECO:0000313" key="3">
    <source>
        <dbReference type="EMBL" id="CBZ25648.1"/>
    </source>
</evidence>
<feature type="compositionally biased region" description="Low complexity" evidence="1">
    <location>
        <begin position="192"/>
        <end position="226"/>
    </location>
</feature>
<dbReference type="RefSeq" id="XP_003874154.1">
    <property type="nucleotide sequence ID" value="XM_003874105.1"/>
</dbReference>
<sequence length="1123" mass="122604">MEAGRHYEVLCIANFSSAEEVRLAYKSLALKYHPDKNLGDPTAAERFRAVCRAYEVLSSEETKGKYDLALRAALSEYGQRAGSKTGGHGGANPYSMKAPSMSDIYRDLYQRQAARASTRNRTSSAPPQSGKASTSQYTKAQQEHFRKRERERQQELRRQRERERKEQRDREREALRREQERQEELLQQRWRLQQQQQKVYPTRGSTRITTTAAAASPSTGTTSDSTAHIDDGNGISPRMQRVSPRVKTEGVRSGIESHAPNTVLLGTPARLAMLARNGVATALRTFRTCSPLSLSPRPSAKPRSAEAGAPDEPSSSFAWREEETTDVDAVEGELSTGWHTPLNALENSGDLEEGAAPSSSYSSCAGSPIAAEEQVMAQSASVPRDFCRGSAPLSRPASGVASASGVDARPAASAQPSTRNTHTTSEDGSEDGTAAGCGHDSHRTPSSYRLGTRNTTVNRVTVPSASPTSTTPRHWGTPRSFTNFHGAASASASSASLAASPWSQTITPHCSSSAHVAANGRSHSLSAGTASTRARASHTLPKSSSINGATRHSSPLHASFLHRVRPISSLADKDKEVLDKRRRERLAKEKERQRSARLAEEERQFRRLARAAKYHRENAAATSAAAAAEEPLPFEKELEYLLHDEASEREQLIEREEQLAWRRLHRQQAKVIQAVLVRRRLAAATTEEMAWRNGLLQACRVERDRYFLCFYERLDRLYLEGREGRDRRQLVEREAADRYHVRRASQRRFSMATEEASQRHQFSGSAMQAVLGQGIPVAEAVDRASALTAEAKTRHSTFSSVYDDAAQFEHRCDVGVRLTENHPWHQQHSEHQQQHPDEWLPPATLAAQTTSALNVKRGCAKSAASSTAVTDISTTGYPESFLSATGTPKAASAMADRLSGSSAFAKASEQASPYVSSKKYSSVASSNSTDSPAITFTTSSNGETKMWLTGAERRLLMLVRDESRQRSLLVKQQQREEVALRRRRATALHCVFAKEKESSVKRAQRCALVEVTALKAQLRTLQRQTRPSLSPRSIEDGSSAAATSAASGSPANSVSVSSRMESLAVSRHGSPLPLLPQPTSEAAAAACASSPNTARALSVASIFTTAAALSGWTALPDSDGEED</sequence>
<feature type="region of interest" description="Disordered" evidence="1">
    <location>
        <begin position="192"/>
        <end position="244"/>
    </location>
</feature>
<feature type="region of interest" description="Disordered" evidence="1">
    <location>
        <begin position="1022"/>
        <end position="1054"/>
    </location>
</feature>
<evidence type="ECO:0000259" key="2">
    <source>
        <dbReference type="PROSITE" id="PS50076"/>
    </source>
</evidence>
<feature type="region of interest" description="Disordered" evidence="1">
    <location>
        <begin position="513"/>
        <end position="554"/>
    </location>
</feature>
<dbReference type="InterPro" id="IPR036869">
    <property type="entry name" value="J_dom_sf"/>
</dbReference>
<feature type="compositionally biased region" description="Polar residues" evidence="1">
    <location>
        <begin position="414"/>
        <end position="423"/>
    </location>
</feature>
<evidence type="ECO:0000313" key="4">
    <source>
        <dbReference type="Proteomes" id="UP000007259"/>
    </source>
</evidence>
<dbReference type="PANTHER" id="PTHR44272">
    <property type="entry name" value="DNAJ DOMAIN (PROKARYOTIC HEAT SHOCK PROTEIN)"/>
    <property type="match status" value="1"/>
</dbReference>
<feature type="compositionally biased region" description="Low complexity" evidence="1">
    <location>
        <begin position="397"/>
        <end position="406"/>
    </location>
</feature>
<feature type="region of interest" description="Disordered" evidence="1">
    <location>
        <begin position="290"/>
        <end position="365"/>
    </location>
</feature>
<feature type="domain" description="J" evidence="2">
    <location>
        <begin position="5"/>
        <end position="78"/>
    </location>
</feature>
<dbReference type="CDD" id="cd06257">
    <property type="entry name" value="DnaJ"/>
    <property type="match status" value="1"/>
</dbReference>
<feature type="compositionally biased region" description="Low complexity" evidence="1">
    <location>
        <begin position="524"/>
        <end position="534"/>
    </location>
</feature>
<dbReference type="EMBL" id="FR799571">
    <property type="protein sequence ID" value="CBZ25648.1"/>
    <property type="molecule type" value="Genomic_DNA"/>
</dbReference>
<evidence type="ECO:0000256" key="1">
    <source>
        <dbReference type="SAM" id="MobiDB-lite"/>
    </source>
</evidence>
<dbReference type="OrthoDB" id="10250354at2759"/>
<proteinExistence type="predicted"/>
<dbReference type="PRINTS" id="PR00625">
    <property type="entry name" value="JDOMAIN"/>
</dbReference>
<dbReference type="InterPro" id="IPR052812">
    <property type="entry name" value="Plant_DnaJ_domain"/>
</dbReference>
<feature type="compositionally biased region" description="Low complexity" evidence="1">
    <location>
        <begin position="1038"/>
        <end position="1054"/>
    </location>
</feature>
<name>E9ARS7_LEIMU</name>
<dbReference type="SUPFAM" id="SSF46565">
    <property type="entry name" value="Chaperone J-domain"/>
    <property type="match status" value="1"/>
</dbReference>
<organism evidence="3 4">
    <name type="scientific">Leishmania mexicana (strain MHOM/GT/2001/U1103)</name>
    <dbReference type="NCBI Taxonomy" id="929439"/>
    <lineage>
        <taxon>Eukaryota</taxon>
        <taxon>Discoba</taxon>
        <taxon>Euglenozoa</taxon>
        <taxon>Kinetoplastea</taxon>
        <taxon>Metakinetoplastina</taxon>
        <taxon>Trypanosomatida</taxon>
        <taxon>Trypanosomatidae</taxon>
        <taxon>Leishmaniinae</taxon>
        <taxon>Leishmania</taxon>
    </lineage>
</organism>
<feature type="compositionally biased region" description="Low complexity" evidence="1">
    <location>
        <begin position="452"/>
        <end position="472"/>
    </location>
</feature>
<feature type="compositionally biased region" description="Low complexity" evidence="1">
    <location>
        <begin position="354"/>
        <end position="365"/>
    </location>
</feature>
<feature type="compositionally biased region" description="Basic and acidic residues" evidence="1">
    <location>
        <begin position="141"/>
        <end position="171"/>
    </location>
</feature>
<dbReference type="VEuPathDB" id="TriTrypDB:LmxM.18.1430"/>
<protein>
    <submittedName>
        <fullName evidence="3">Chaperone DNAJ protein</fullName>
    </submittedName>
</protein>